<evidence type="ECO:0000256" key="5">
    <source>
        <dbReference type="SAM" id="SignalP"/>
    </source>
</evidence>
<sequence length="555" mass="60331">MKKNILFGLLATSALALAACSTGGDTTESGAASGSGEPSGEQVLNYVETGMMPTADLSLATDTISFKALNSVYEGLYRVNADQQVEPAGAAELAEVSEDGLTYTLKLREDAVWSNGDPVTAADYVYGWQRTVDPATASQYAYLYAPVKNANDIMEGKAEVSSLGIEAVSDYELKITLDVATPYFDYLLAFVSFFPQHQATVEEFGKDYAMNSDNAVYNGPFTLTDFDGPGSDTEWSYTKNPDYWDADNVKLDKVNVNAVTEVATGLNLFQDGQGDYTTLSGELAQQMSSDPEFVTVPEGTTAYLEMNQEKEDSPWRNENLRKAISASIDRESFVNNILANGSVAAPGIVPGGLAVSPEGEEFTEATGLDGFKYDPEAAKKYWEEAKKELGIDSLTFEILSDDTDGAKRSTEYLQGAISDTLDGVNVKVANVPFSVRLDRSTKGDFDMVISLWGADYADPSSFLDLFTTGNSYNRGNWSNEEYDKLVEAAATTDANNPEARWKDMIEAEKVISTDLGVIPVYQRSTATMQSSRVHGLVHHASGVALDFKWAYMTEE</sequence>
<dbReference type="Gene3D" id="3.10.105.10">
    <property type="entry name" value="Dipeptide-binding Protein, Domain 3"/>
    <property type="match status" value="1"/>
</dbReference>
<dbReference type="RefSeq" id="WP_161901754.1">
    <property type="nucleotide sequence ID" value="NZ_MAEL01000032.1"/>
</dbReference>
<evidence type="ECO:0000259" key="6">
    <source>
        <dbReference type="Pfam" id="PF00496"/>
    </source>
</evidence>
<evidence type="ECO:0000256" key="2">
    <source>
        <dbReference type="ARBA" id="ARBA00005695"/>
    </source>
</evidence>
<evidence type="ECO:0000313" key="8">
    <source>
        <dbReference type="Proteomes" id="UP000782705"/>
    </source>
</evidence>
<reference evidence="7 8" key="1">
    <citation type="submission" date="2016-06" db="EMBL/GenBank/DDBJ databases">
        <title>Four novel species of enterococci isolated from chicken manure.</title>
        <authorList>
            <person name="Van Tyne D."/>
        </authorList>
    </citation>
    <scope>NUCLEOTIDE SEQUENCE [LARGE SCALE GENOMIC DNA]</scope>
    <source>
        <strain evidence="7 8">CU12B</strain>
    </source>
</reference>
<proteinExistence type="inferred from homology"/>
<dbReference type="PANTHER" id="PTHR30290:SF10">
    <property type="entry name" value="PERIPLASMIC OLIGOPEPTIDE-BINDING PROTEIN-RELATED"/>
    <property type="match status" value="1"/>
</dbReference>
<comment type="subcellular location">
    <subcellularLocation>
        <location evidence="1">Cell envelope</location>
    </subcellularLocation>
</comment>
<dbReference type="Gene3D" id="3.90.76.10">
    <property type="entry name" value="Dipeptide-binding Protein, Domain 1"/>
    <property type="match status" value="1"/>
</dbReference>
<accession>A0ABQ6Z0L9</accession>
<evidence type="ECO:0000256" key="1">
    <source>
        <dbReference type="ARBA" id="ARBA00004196"/>
    </source>
</evidence>
<evidence type="ECO:0000313" key="7">
    <source>
        <dbReference type="EMBL" id="KAF1304420.1"/>
    </source>
</evidence>
<name>A0ABQ6Z0L9_9ENTE</name>
<evidence type="ECO:0000256" key="3">
    <source>
        <dbReference type="ARBA" id="ARBA00022448"/>
    </source>
</evidence>
<feature type="signal peptide" evidence="5">
    <location>
        <begin position="1"/>
        <end position="18"/>
    </location>
</feature>
<dbReference type="Gene3D" id="3.40.190.10">
    <property type="entry name" value="Periplasmic binding protein-like II"/>
    <property type="match status" value="1"/>
</dbReference>
<dbReference type="CDD" id="cd08504">
    <property type="entry name" value="PBP2_OppA"/>
    <property type="match status" value="1"/>
</dbReference>
<protein>
    <submittedName>
        <fullName evidence="7">Peptide ABC transporter substrate-binding protein</fullName>
    </submittedName>
</protein>
<dbReference type="PANTHER" id="PTHR30290">
    <property type="entry name" value="PERIPLASMIC BINDING COMPONENT OF ABC TRANSPORTER"/>
    <property type="match status" value="1"/>
</dbReference>
<feature type="domain" description="Solute-binding protein family 5" evidence="6">
    <location>
        <begin position="85"/>
        <end position="472"/>
    </location>
</feature>
<evidence type="ECO:0000256" key="4">
    <source>
        <dbReference type="ARBA" id="ARBA00022729"/>
    </source>
</evidence>
<dbReference type="InterPro" id="IPR030678">
    <property type="entry name" value="Peptide/Ni-bd"/>
</dbReference>
<keyword evidence="8" id="KW-1185">Reference proteome</keyword>
<keyword evidence="4 5" id="KW-0732">Signal</keyword>
<dbReference type="Proteomes" id="UP000782705">
    <property type="component" value="Unassembled WGS sequence"/>
</dbReference>
<feature type="chain" id="PRO_5046931717" evidence="5">
    <location>
        <begin position="19"/>
        <end position="555"/>
    </location>
</feature>
<dbReference type="EMBL" id="MAEL01000032">
    <property type="protein sequence ID" value="KAF1304420.1"/>
    <property type="molecule type" value="Genomic_DNA"/>
</dbReference>
<dbReference type="Pfam" id="PF00496">
    <property type="entry name" value="SBP_bac_5"/>
    <property type="match status" value="1"/>
</dbReference>
<comment type="similarity">
    <text evidence="2">Belongs to the bacterial solute-binding protein 5 family.</text>
</comment>
<dbReference type="PROSITE" id="PS51257">
    <property type="entry name" value="PROKAR_LIPOPROTEIN"/>
    <property type="match status" value="1"/>
</dbReference>
<dbReference type="PIRSF" id="PIRSF002741">
    <property type="entry name" value="MppA"/>
    <property type="match status" value="1"/>
</dbReference>
<dbReference type="InterPro" id="IPR039424">
    <property type="entry name" value="SBP_5"/>
</dbReference>
<organism evidence="7 8">
    <name type="scientific">Candidatus Enterococcus willemsii</name>
    <dbReference type="NCBI Taxonomy" id="1857215"/>
    <lineage>
        <taxon>Bacteria</taxon>
        <taxon>Bacillati</taxon>
        <taxon>Bacillota</taxon>
        <taxon>Bacilli</taxon>
        <taxon>Lactobacillales</taxon>
        <taxon>Enterococcaceae</taxon>
        <taxon>Enterococcus</taxon>
    </lineage>
</organism>
<comment type="caution">
    <text evidence="7">The sequence shown here is derived from an EMBL/GenBank/DDBJ whole genome shotgun (WGS) entry which is preliminary data.</text>
</comment>
<keyword evidence="3" id="KW-0813">Transport</keyword>
<gene>
    <name evidence="7" type="ORF">BAU17_06895</name>
</gene>
<dbReference type="InterPro" id="IPR000914">
    <property type="entry name" value="SBP_5_dom"/>
</dbReference>
<dbReference type="SUPFAM" id="SSF53850">
    <property type="entry name" value="Periplasmic binding protein-like II"/>
    <property type="match status" value="1"/>
</dbReference>